<feature type="transmembrane region" description="Helical" evidence="6">
    <location>
        <begin position="7"/>
        <end position="30"/>
    </location>
</feature>
<evidence type="ECO:0000256" key="6">
    <source>
        <dbReference type="SAM" id="Phobius"/>
    </source>
</evidence>
<feature type="transmembrane region" description="Helical" evidence="6">
    <location>
        <begin position="119"/>
        <end position="140"/>
    </location>
</feature>
<feature type="transmembrane region" description="Helical" evidence="6">
    <location>
        <begin position="81"/>
        <end position="107"/>
    </location>
</feature>
<dbReference type="GO" id="GO:0005886">
    <property type="term" value="C:plasma membrane"/>
    <property type="evidence" value="ECO:0007669"/>
    <property type="project" value="UniProtKB-SubCell"/>
</dbReference>
<keyword evidence="4 6" id="KW-1133">Transmembrane helix</keyword>
<evidence type="ECO:0008006" key="9">
    <source>
        <dbReference type="Google" id="ProtNLM"/>
    </source>
</evidence>
<keyword evidence="3 6" id="KW-0812">Transmembrane</keyword>
<dbReference type="PANTHER" id="PTHR30294">
    <property type="entry name" value="MEMBRANE COMPONENT OF ABC TRANSPORTER YHHJ-RELATED"/>
    <property type="match status" value="1"/>
</dbReference>
<dbReference type="Pfam" id="PF12679">
    <property type="entry name" value="ABC2_membrane_2"/>
    <property type="match status" value="1"/>
</dbReference>
<evidence type="ECO:0000256" key="2">
    <source>
        <dbReference type="ARBA" id="ARBA00022475"/>
    </source>
</evidence>
<evidence type="ECO:0000256" key="3">
    <source>
        <dbReference type="ARBA" id="ARBA00022692"/>
    </source>
</evidence>
<dbReference type="AlphaFoldDB" id="A0A0G0MZR3"/>
<keyword evidence="5 6" id="KW-0472">Membrane</keyword>
<comment type="caution">
    <text evidence="7">The sequence shown here is derived from an EMBL/GenBank/DDBJ whole genome shotgun (WGS) entry which is preliminary data.</text>
</comment>
<proteinExistence type="predicted"/>
<gene>
    <name evidence="7" type="ORF">US91_C0005G0051</name>
</gene>
<protein>
    <recommendedName>
        <fullName evidence="9">ABC transporter</fullName>
    </recommendedName>
</protein>
<evidence type="ECO:0000256" key="1">
    <source>
        <dbReference type="ARBA" id="ARBA00004651"/>
    </source>
</evidence>
<dbReference type="Proteomes" id="UP000034022">
    <property type="component" value="Unassembled WGS sequence"/>
</dbReference>
<comment type="subcellular location">
    <subcellularLocation>
        <location evidence="1">Cell membrane</location>
        <topology evidence="1">Multi-pass membrane protein</topology>
    </subcellularLocation>
</comment>
<organism evidence="7 8">
    <name type="scientific">Candidatus Falkowbacteria bacterium GW2011_GWE1_38_31</name>
    <dbReference type="NCBI Taxonomy" id="1618638"/>
    <lineage>
        <taxon>Bacteria</taxon>
        <taxon>Candidatus Falkowiibacteriota</taxon>
    </lineage>
</organism>
<evidence type="ECO:0000313" key="8">
    <source>
        <dbReference type="Proteomes" id="UP000034022"/>
    </source>
</evidence>
<accession>A0A0G0MZR3</accession>
<keyword evidence="2" id="KW-1003">Cell membrane</keyword>
<name>A0A0G0MZR3_9BACT</name>
<dbReference type="PANTHER" id="PTHR30294:SF29">
    <property type="entry name" value="MULTIDRUG ABC TRANSPORTER PERMEASE YBHS-RELATED"/>
    <property type="match status" value="1"/>
</dbReference>
<sequence length="226" mass="25447">MSYFNSPIAYIFIGVFLVVGNWMFFKSFFLIGQISMRGYFDLLPWIFLFLSPALTMRLWAEEKKSGTIEFLLTLPVTDWQVVWAKFLGALSFMFIALLLSISLPISLALLGNLELGPVIGSYLGSLLLGGSYLALGLFISSLTKNQIIAFVLGLVACFVFFIIGTEFVLIGVPKFIVPFFKFLGLGSHFYNIAKGVIDSKDIIYYGSFIFLFLWLNARVIESRGWK</sequence>
<dbReference type="GO" id="GO:0140359">
    <property type="term" value="F:ABC-type transporter activity"/>
    <property type="evidence" value="ECO:0007669"/>
    <property type="project" value="InterPro"/>
</dbReference>
<feature type="transmembrane region" description="Helical" evidence="6">
    <location>
        <begin position="147"/>
        <end position="169"/>
    </location>
</feature>
<dbReference type="PATRIC" id="fig|1618638.3.peg.651"/>
<evidence type="ECO:0000256" key="5">
    <source>
        <dbReference type="ARBA" id="ARBA00023136"/>
    </source>
</evidence>
<dbReference type="EMBL" id="LBUU01000005">
    <property type="protein sequence ID" value="KKQ70346.1"/>
    <property type="molecule type" value="Genomic_DNA"/>
</dbReference>
<evidence type="ECO:0000313" key="7">
    <source>
        <dbReference type="EMBL" id="KKQ70346.1"/>
    </source>
</evidence>
<feature type="transmembrane region" description="Helical" evidence="6">
    <location>
        <begin position="202"/>
        <end position="220"/>
    </location>
</feature>
<reference evidence="7 8" key="1">
    <citation type="journal article" date="2015" name="Nature">
        <title>rRNA introns, odd ribosomes, and small enigmatic genomes across a large radiation of phyla.</title>
        <authorList>
            <person name="Brown C.T."/>
            <person name="Hug L.A."/>
            <person name="Thomas B.C."/>
            <person name="Sharon I."/>
            <person name="Castelle C.J."/>
            <person name="Singh A."/>
            <person name="Wilkins M.J."/>
            <person name="Williams K.H."/>
            <person name="Banfield J.F."/>
        </authorList>
    </citation>
    <scope>NUCLEOTIDE SEQUENCE [LARGE SCALE GENOMIC DNA]</scope>
</reference>
<evidence type="ECO:0000256" key="4">
    <source>
        <dbReference type="ARBA" id="ARBA00022989"/>
    </source>
</evidence>
<dbReference type="InterPro" id="IPR051449">
    <property type="entry name" value="ABC-2_transporter_component"/>
</dbReference>